<evidence type="ECO:0000313" key="3">
    <source>
        <dbReference type="Proteomes" id="UP000043764"/>
    </source>
</evidence>
<dbReference type="EMBL" id="CVRL01000016">
    <property type="protein sequence ID" value="CRL10811.1"/>
    <property type="molecule type" value="Genomic_DNA"/>
</dbReference>
<evidence type="ECO:0000256" key="1">
    <source>
        <dbReference type="SAM" id="Phobius"/>
    </source>
</evidence>
<feature type="transmembrane region" description="Helical" evidence="1">
    <location>
        <begin position="39"/>
        <end position="60"/>
    </location>
</feature>
<dbReference type="Proteomes" id="UP000043764">
    <property type="component" value="Unassembled WGS sequence"/>
</dbReference>
<evidence type="ECO:0000313" key="2">
    <source>
        <dbReference type="EMBL" id="CRL10811.1"/>
    </source>
</evidence>
<reference evidence="3" key="1">
    <citation type="submission" date="2015-05" db="EMBL/GenBank/DDBJ databases">
        <authorList>
            <person name="Rodrigo-Torres Lidia"/>
            <person name="Arahal R.David."/>
        </authorList>
    </citation>
    <scope>NUCLEOTIDE SEQUENCE [LARGE SCALE GENOMIC DNA]</scope>
    <source>
        <strain evidence="3">CECT 7321</strain>
    </source>
</reference>
<feature type="transmembrane region" description="Helical" evidence="1">
    <location>
        <begin position="274"/>
        <end position="291"/>
    </location>
</feature>
<name>A0A0H5D0Y6_9RHOB</name>
<protein>
    <submittedName>
        <fullName evidence="2">Uncharacterized protein</fullName>
    </submittedName>
</protein>
<gene>
    <name evidence="2" type="ORF">NIT7321_01659</name>
</gene>
<keyword evidence="1" id="KW-1133">Transmembrane helix</keyword>
<feature type="transmembrane region" description="Helical" evidence="1">
    <location>
        <begin position="185"/>
        <end position="201"/>
    </location>
</feature>
<keyword evidence="1" id="KW-0812">Transmembrane</keyword>
<organism evidence="2 3">
    <name type="scientific">Phaeobacter italicus</name>
    <dbReference type="NCBI Taxonomy" id="481446"/>
    <lineage>
        <taxon>Bacteria</taxon>
        <taxon>Pseudomonadati</taxon>
        <taxon>Pseudomonadota</taxon>
        <taxon>Alphaproteobacteria</taxon>
        <taxon>Rhodobacterales</taxon>
        <taxon>Roseobacteraceae</taxon>
        <taxon>Phaeobacter</taxon>
    </lineage>
</organism>
<accession>A0A0H5D0Y6</accession>
<proteinExistence type="predicted"/>
<feature type="transmembrane region" description="Helical" evidence="1">
    <location>
        <begin position="81"/>
        <end position="108"/>
    </location>
</feature>
<dbReference type="RefSeq" id="WP_131724082.1">
    <property type="nucleotide sequence ID" value="NZ_CVRL01000016.1"/>
</dbReference>
<keyword evidence="1" id="KW-0472">Membrane</keyword>
<keyword evidence="3" id="KW-1185">Reference proteome</keyword>
<dbReference type="AlphaFoldDB" id="A0A0H5D0Y6"/>
<sequence>MQNVLNSTTPSHLTSPRPETLGTEEVLTFPAFFKSTVSLWVKFLLSVGLCFFAVQLVTWLPDIDHWLVGILHHRSILTHSILLPAIVWIALPKSMPVIASVLFAAVGIHLSADVLSPSQGYGAIWLPEPFKLNLGELSKVWLSVNAVMAFVFALNSCPEQHRYPLTGGALGGCIFYGFANENSGLAAVLSVAFLTFGYLIARRLSKFPESPIQISRRLMSQRVRTQQLAKLEKQRLEAERGHFCFIKRVLRLPYQAFCALWFVIIWSLRKPRTAGSIAALVVIAFISFYLVGSSSSNSFAGAVSNGAAKTLSDGVWVLHSSGGWILKQGGEYVAGTLRATKP</sequence>
<feature type="transmembrane region" description="Helical" evidence="1">
    <location>
        <begin position="249"/>
        <end position="268"/>
    </location>
</feature>